<dbReference type="CDD" id="cd00067">
    <property type="entry name" value="GAL4"/>
    <property type="match status" value="1"/>
</dbReference>
<proteinExistence type="predicted"/>
<keyword evidence="5" id="KW-0539">Nucleus</keyword>
<dbReference type="EMBL" id="MRVG01000001">
    <property type="protein sequence ID" value="PMB73426.1"/>
    <property type="molecule type" value="Genomic_DNA"/>
</dbReference>
<evidence type="ECO:0000256" key="3">
    <source>
        <dbReference type="ARBA" id="ARBA00023015"/>
    </source>
</evidence>
<keyword evidence="4" id="KW-0804">Transcription</keyword>
<keyword evidence="2" id="KW-0479">Metal-binding</keyword>
<dbReference type="Gene3D" id="4.10.240.10">
    <property type="entry name" value="Zn(2)-C6 fungal-type DNA-binding domain"/>
    <property type="match status" value="1"/>
</dbReference>
<dbReference type="PANTHER" id="PTHR47338:SF20">
    <property type="entry name" value="ZN(II)2CYS6 TRANSCRIPTION FACTOR (EUROFUNG)"/>
    <property type="match status" value="1"/>
</dbReference>
<sequence length="162" mass="17476">MAENTASDAPSADTAADLEPLSCVSCRAKKLKCDRSKPACARCVKVHGDCLYPQSRRKPTFKRKNVKELEARLAQVEGMLKDINGKEPSQGSTEDLEPSEGSFGNIGLDSGDHAPHLSPDFATDPFYETGSASKDGNHQQNSQLIGLGMTEALPPFEIIEDL</sequence>
<dbReference type="SMART" id="SM00066">
    <property type="entry name" value="GAL4"/>
    <property type="match status" value="1"/>
</dbReference>
<dbReference type="Proteomes" id="UP000235728">
    <property type="component" value="Unassembled WGS sequence"/>
</dbReference>
<dbReference type="SUPFAM" id="SSF57701">
    <property type="entry name" value="Zn2/Cys6 DNA-binding domain"/>
    <property type="match status" value="1"/>
</dbReference>
<dbReference type="InterPro" id="IPR050815">
    <property type="entry name" value="TF_fung"/>
</dbReference>
<evidence type="ECO:0000256" key="6">
    <source>
        <dbReference type="SAM" id="MobiDB-lite"/>
    </source>
</evidence>
<dbReference type="PROSITE" id="PS50048">
    <property type="entry name" value="ZN2_CY6_FUNGAL_2"/>
    <property type="match status" value="1"/>
</dbReference>
<dbReference type="AlphaFoldDB" id="A0A2N6P1L9"/>
<dbReference type="PROSITE" id="PS00463">
    <property type="entry name" value="ZN2_CY6_FUNGAL_1"/>
    <property type="match status" value="1"/>
</dbReference>
<dbReference type="InterPro" id="IPR036864">
    <property type="entry name" value="Zn2-C6_fun-type_DNA-bd_sf"/>
</dbReference>
<comment type="caution">
    <text evidence="8">The sequence shown here is derived from an EMBL/GenBank/DDBJ whole genome shotgun (WGS) entry which is preliminary data.</text>
</comment>
<dbReference type="Pfam" id="PF00172">
    <property type="entry name" value="Zn_clus"/>
    <property type="match status" value="1"/>
</dbReference>
<dbReference type="PRINTS" id="PR00755">
    <property type="entry name" value="AFLATOXINBRP"/>
</dbReference>
<organism evidence="8 9">
    <name type="scientific">Beauveria bassiana</name>
    <name type="common">White muscardine disease fungus</name>
    <name type="synonym">Tritirachium shiotae</name>
    <dbReference type="NCBI Taxonomy" id="176275"/>
    <lineage>
        <taxon>Eukaryota</taxon>
        <taxon>Fungi</taxon>
        <taxon>Dikarya</taxon>
        <taxon>Ascomycota</taxon>
        <taxon>Pezizomycotina</taxon>
        <taxon>Sordariomycetes</taxon>
        <taxon>Hypocreomycetidae</taxon>
        <taxon>Hypocreales</taxon>
        <taxon>Cordycipitaceae</taxon>
        <taxon>Beauveria</taxon>
    </lineage>
</organism>
<evidence type="ECO:0000313" key="8">
    <source>
        <dbReference type="EMBL" id="PMB73426.1"/>
    </source>
</evidence>
<reference evidence="8 9" key="1">
    <citation type="journal article" date="2016" name="Appl. Microbiol. Biotechnol.">
        <title>Characterization of T-DNA insertion mutants with decreased virulence in the entomopathogenic fungus Beauveria bassiana JEF-007.</title>
        <authorList>
            <person name="Kim S."/>
            <person name="Lee S.J."/>
            <person name="Nai Y.S."/>
            <person name="Yu J.S."/>
            <person name="Lee M.R."/>
            <person name="Yang Y.T."/>
            <person name="Kim J.S."/>
        </authorList>
    </citation>
    <scope>NUCLEOTIDE SEQUENCE [LARGE SCALE GENOMIC DNA]</scope>
    <source>
        <strain evidence="8 9">JEF-007</strain>
    </source>
</reference>
<dbReference type="GO" id="GO:0005634">
    <property type="term" value="C:nucleus"/>
    <property type="evidence" value="ECO:0007669"/>
    <property type="project" value="UniProtKB-SubCell"/>
</dbReference>
<dbReference type="GO" id="GO:0008270">
    <property type="term" value="F:zinc ion binding"/>
    <property type="evidence" value="ECO:0007669"/>
    <property type="project" value="InterPro"/>
</dbReference>
<evidence type="ECO:0000256" key="4">
    <source>
        <dbReference type="ARBA" id="ARBA00023163"/>
    </source>
</evidence>
<name>A0A2N6P1L9_BEABA</name>
<dbReference type="PANTHER" id="PTHR47338">
    <property type="entry name" value="ZN(II)2CYS6 TRANSCRIPTION FACTOR (EUROFUNG)-RELATED"/>
    <property type="match status" value="1"/>
</dbReference>
<feature type="compositionally biased region" description="Polar residues" evidence="6">
    <location>
        <begin position="130"/>
        <end position="144"/>
    </location>
</feature>
<evidence type="ECO:0000259" key="7">
    <source>
        <dbReference type="PROSITE" id="PS50048"/>
    </source>
</evidence>
<accession>A0A2N6P1L9</accession>
<dbReference type="GO" id="GO:0000981">
    <property type="term" value="F:DNA-binding transcription factor activity, RNA polymerase II-specific"/>
    <property type="evidence" value="ECO:0007669"/>
    <property type="project" value="InterPro"/>
</dbReference>
<keyword evidence="3" id="KW-0805">Transcription regulation</keyword>
<dbReference type="InterPro" id="IPR001138">
    <property type="entry name" value="Zn2Cys6_DnaBD"/>
</dbReference>
<gene>
    <name evidence="8" type="primary">LAC9_1</name>
    <name evidence="8" type="ORF">BM221_000847</name>
</gene>
<evidence type="ECO:0000256" key="2">
    <source>
        <dbReference type="ARBA" id="ARBA00022723"/>
    </source>
</evidence>
<evidence type="ECO:0000313" key="9">
    <source>
        <dbReference type="Proteomes" id="UP000235728"/>
    </source>
</evidence>
<evidence type="ECO:0000256" key="5">
    <source>
        <dbReference type="ARBA" id="ARBA00023242"/>
    </source>
</evidence>
<feature type="domain" description="Zn(2)-C6 fungal-type" evidence="7">
    <location>
        <begin position="22"/>
        <end position="52"/>
    </location>
</feature>
<evidence type="ECO:0000256" key="1">
    <source>
        <dbReference type="ARBA" id="ARBA00004123"/>
    </source>
</evidence>
<protein>
    <submittedName>
        <fullName evidence="8">Lactose regulatory protein LAC9</fullName>
    </submittedName>
</protein>
<feature type="region of interest" description="Disordered" evidence="6">
    <location>
        <begin position="79"/>
        <end position="148"/>
    </location>
</feature>
<comment type="subcellular location">
    <subcellularLocation>
        <location evidence="1">Nucleus</location>
    </subcellularLocation>
</comment>